<dbReference type="Gene3D" id="3.40.50.1460">
    <property type="match status" value="1"/>
</dbReference>
<dbReference type="GO" id="GO:0004197">
    <property type="term" value="F:cysteine-type endopeptidase activity"/>
    <property type="evidence" value="ECO:0007669"/>
    <property type="project" value="TreeGrafter"/>
</dbReference>
<dbReference type="PANTHER" id="PTHR48104">
    <property type="entry name" value="METACASPASE-4"/>
    <property type="match status" value="1"/>
</dbReference>
<comment type="similarity">
    <text evidence="1">Belongs to the peptidase C14B family.</text>
</comment>
<dbReference type="Proteomes" id="UP001175228">
    <property type="component" value="Unassembled WGS sequence"/>
</dbReference>
<dbReference type="GO" id="GO:0005737">
    <property type="term" value="C:cytoplasm"/>
    <property type="evidence" value="ECO:0007669"/>
    <property type="project" value="TreeGrafter"/>
</dbReference>
<evidence type="ECO:0000256" key="2">
    <source>
        <dbReference type="SAM" id="MobiDB-lite"/>
    </source>
</evidence>
<dbReference type="AlphaFoldDB" id="A0AA39URP1"/>
<dbReference type="InterPro" id="IPR050452">
    <property type="entry name" value="Metacaspase"/>
</dbReference>
<evidence type="ECO:0000313" key="4">
    <source>
        <dbReference type="Proteomes" id="UP001175228"/>
    </source>
</evidence>
<protein>
    <submittedName>
        <fullName evidence="3">Uncharacterized protein</fullName>
    </submittedName>
</protein>
<feature type="compositionally biased region" description="Polar residues" evidence="2">
    <location>
        <begin position="424"/>
        <end position="436"/>
    </location>
</feature>
<accession>A0AA39URP1</accession>
<proteinExistence type="inferred from homology"/>
<comment type="caution">
    <text evidence="3">The sequence shown here is derived from an EMBL/GenBank/DDBJ whole genome shotgun (WGS) entry which is preliminary data.</text>
</comment>
<keyword evidence="4" id="KW-1185">Reference proteome</keyword>
<gene>
    <name evidence="3" type="ORF">EDD18DRAFT_1307581</name>
</gene>
<dbReference type="GO" id="GO:0006508">
    <property type="term" value="P:proteolysis"/>
    <property type="evidence" value="ECO:0007669"/>
    <property type="project" value="TreeGrafter"/>
</dbReference>
<evidence type="ECO:0000313" key="3">
    <source>
        <dbReference type="EMBL" id="KAK0500023.1"/>
    </source>
</evidence>
<sequence length="474" mass="51954">MFIYNGKLKWYHHAENENIVMVVPAGFALNDPICAYWQWTVDAQGKKKTNSSTINTVSNLDKYQVSFSFGYYSFDAIVASDFSTLTATMQEPTSTETVARVPSTVACTGKLSWLDYAENEMITLVIPTGVSNGAPGTFDDGYYMFEATVLNGGQEATIHMSNPNGNTTSSTTKQTDFRGLGTKKARGHYTPRALVIRFGTGTDNGIFLVQDMLIKHLGFALGDVELSYFDIDPESGPKQCTKGQDPPTATRFKSKFTSLLSSASAGDVRFLYVDAHGTTYPDEDGSGEPDDEDEGWILAENDIGTRKEVVDDDWVGKAIRGNLRSGVNFTMLTSSCMGGGMLDTHTATPGILLAGCHETQFNVKALRTNDGILDPWMYAVTAIIKKQVQRKRGVPSYTVLFSEAKKFIKKQLDGPDETKPILRDQNSNTSNQDPQLNFYSGYVDQDAERFLFPFSAANGGEAGGDATSYPRDEL</sequence>
<dbReference type="EMBL" id="JAUEPU010000008">
    <property type="protein sequence ID" value="KAK0500023.1"/>
    <property type="molecule type" value="Genomic_DNA"/>
</dbReference>
<name>A0AA39URP1_9AGAR</name>
<dbReference type="PANTHER" id="PTHR48104:SF30">
    <property type="entry name" value="METACASPASE-1"/>
    <property type="match status" value="1"/>
</dbReference>
<feature type="region of interest" description="Disordered" evidence="2">
    <location>
        <begin position="415"/>
        <end position="436"/>
    </location>
</feature>
<reference evidence="3" key="1">
    <citation type="submission" date="2023-06" db="EMBL/GenBank/DDBJ databases">
        <authorList>
            <consortium name="Lawrence Berkeley National Laboratory"/>
            <person name="Ahrendt S."/>
            <person name="Sahu N."/>
            <person name="Indic B."/>
            <person name="Wong-Bajracharya J."/>
            <person name="Merenyi Z."/>
            <person name="Ke H.-M."/>
            <person name="Monk M."/>
            <person name="Kocsube S."/>
            <person name="Drula E."/>
            <person name="Lipzen A."/>
            <person name="Balint B."/>
            <person name="Henrissat B."/>
            <person name="Andreopoulos B."/>
            <person name="Martin F.M."/>
            <person name="Harder C.B."/>
            <person name="Rigling D."/>
            <person name="Ford K.L."/>
            <person name="Foster G.D."/>
            <person name="Pangilinan J."/>
            <person name="Papanicolaou A."/>
            <person name="Barry K."/>
            <person name="LaButti K."/>
            <person name="Viragh M."/>
            <person name="Koriabine M."/>
            <person name="Yan M."/>
            <person name="Riley R."/>
            <person name="Champramary S."/>
            <person name="Plett K.L."/>
            <person name="Tsai I.J."/>
            <person name="Slot J."/>
            <person name="Sipos G."/>
            <person name="Plett J."/>
            <person name="Nagy L.G."/>
            <person name="Grigoriev I.V."/>
        </authorList>
    </citation>
    <scope>NUCLEOTIDE SEQUENCE</scope>
    <source>
        <strain evidence="3">HWK02</strain>
    </source>
</reference>
<feature type="region of interest" description="Disordered" evidence="2">
    <location>
        <begin position="455"/>
        <end position="474"/>
    </location>
</feature>
<organism evidence="3 4">
    <name type="scientific">Armillaria luteobubalina</name>
    <dbReference type="NCBI Taxonomy" id="153913"/>
    <lineage>
        <taxon>Eukaryota</taxon>
        <taxon>Fungi</taxon>
        <taxon>Dikarya</taxon>
        <taxon>Basidiomycota</taxon>
        <taxon>Agaricomycotina</taxon>
        <taxon>Agaricomycetes</taxon>
        <taxon>Agaricomycetidae</taxon>
        <taxon>Agaricales</taxon>
        <taxon>Marasmiineae</taxon>
        <taxon>Physalacriaceae</taxon>
        <taxon>Armillaria</taxon>
    </lineage>
</organism>
<evidence type="ECO:0000256" key="1">
    <source>
        <dbReference type="ARBA" id="ARBA00009005"/>
    </source>
</evidence>